<dbReference type="PANTHER" id="PTHR21506">
    <property type="entry name" value="COMPONENT OF OLIGOMERIC GOLGI COMPLEX 6"/>
    <property type="match status" value="1"/>
</dbReference>
<evidence type="ECO:0000256" key="5">
    <source>
        <dbReference type="ARBA" id="ARBA00022927"/>
    </source>
</evidence>
<proteinExistence type="inferred from homology"/>
<keyword evidence="4 10" id="KW-0813">Transport</keyword>
<evidence type="ECO:0000259" key="12">
    <source>
        <dbReference type="Pfam" id="PF06419"/>
    </source>
</evidence>
<comment type="subunit">
    <text evidence="10">Component of the conserved oligomeric Golgi complex.</text>
</comment>
<dbReference type="Proteomes" id="UP000054466">
    <property type="component" value="Unassembled WGS sequence"/>
</dbReference>
<dbReference type="RefSeq" id="XP_016248158.1">
    <property type="nucleotide sequence ID" value="XM_016394739.1"/>
</dbReference>
<evidence type="ECO:0000256" key="10">
    <source>
        <dbReference type="RuleBase" id="RU365075"/>
    </source>
</evidence>
<keyword evidence="5 10" id="KW-0653">Protein transport</keyword>
<feature type="domain" description="Conserved Oligomeric Golgi complex subunit 6 C-terminal" evidence="13">
    <location>
        <begin position="219"/>
        <end position="738"/>
    </location>
</feature>
<sequence>MATPFLSSVDGFTSTSGLDSPVTPGGVGSDGLPLSKRSTALTAKLTSVLSASYADYETRDALRLLDERSVRNDEETRRNLKANAQKEVIDCNAQIVDDFGVVAEQLKRVGALLATLNTTCDSMRTHILAAKQESAPTLEEFSTLMTRKRDTEMKESLLTAFTDHFLISDQDLNILTSSAEPLDERFFTILARCKQIHKDCEFLLGYNASPSGEEEASSRLGLELLEQTTRNLDAAFKKLYNWIQREFKTLDLEDPNISGSIRRALRVLSERPSLFQNCLDFFAEARRATLAEAFQEALTGSGHGGAGTKAIEFSTHEPLRYIGDMLAWVHSAAVSEKEALEGLFVSDAEEISRGLSAGKTTEPWARIQSGRRRSLSSASSTDAEKKDDEQPVFDGRKALSELISRNLSLVCQTLQSRIDVAVRTSDDPVLMFKTFNLLDFYRGIFSKLLGQDSSLASLIQTLQSSTLAQFEQAMEEETAAAIASMDSEPPRDLTPPGFLATALTQFHDVCRARGPQMSEPELERLFVSTLSGILTACAESATNIADVRSGSIYKINYLTALKATLANVSVHVPSARIPLEKAAREIQIVRDQLVEFVTSTFLEFSGVAELMQEIDSRRSQGSKARREWLVQNLDEAAQRLDAFLSSALMDAQEAMKNLFDRTLAQDVVAEAVDRFCSEYDDLEGMLETIDAEVSAPVEESDGDDDGRAEDERDHSANGLTGSVRASYPRTGAEVRALLS</sequence>
<dbReference type="GO" id="GO:0000139">
    <property type="term" value="C:Golgi membrane"/>
    <property type="evidence" value="ECO:0007669"/>
    <property type="project" value="UniProtKB-SubCell"/>
</dbReference>
<evidence type="ECO:0000256" key="7">
    <source>
        <dbReference type="ARBA" id="ARBA00023136"/>
    </source>
</evidence>
<feature type="compositionally biased region" description="Basic and acidic residues" evidence="11">
    <location>
        <begin position="382"/>
        <end position="391"/>
    </location>
</feature>
<evidence type="ECO:0000256" key="4">
    <source>
        <dbReference type="ARBA" id="ARBA00022448"/>
    </source>
</evidence>
<name>A0A0D2AS44_9EURO</name>
<evidence type="ECO:0000256" key="11">
    <source>
        <dbReference type="SAM" id="MobiDB-lite"/>
    </source>
</evidence>
<dbReference type="OrthoDB" id="272987at2759"/>
<evidence type="ECO:0000259" key="13">
    <source>
        <dbReference type="Pfam" id="PF20653"/>
    </source>
</evidence>
<evidence type="ECO:0000256" key="3">
    <source>
        <dbReference type="ARBA" id="ARBA00020973"/>
    </source>
</evidence>
<dbReference type="GO" id="GO:0015031">
    <property type="term" value="P:protein transport"/>
    <property type="evidence" value="ECO:0007669"/>
    <property type="project" value="UniProtKB-KW"/>
</dbReference>
<feature type="region of interest" description="Disordered" evidence="11">
    <location>
        <begin position="690"/>
        <end position="732"/>
    </location>
</feature>
<dbReference type="Pfam" id="PF06419">
    <property type="entry name" value="COG6_N"/>
    <property type="match status" value="1"/>
</dbReference>
<dbReference type="VEuPathDB" id="FungiDB:PV07_07637"/>
<dbReference type="Pfam" id="PF20653">
    <property type="entry name" value="COG6_C"/>
    <property type="match status" value="1"/>
</dbReference>
<evidence type="ECO:0000313" key="15">
    <source>
        <dbReference type="Proteomes" id="UP000054466"/>
    </source>
</evidence>
<evidence type="ECO:0000256" key="8">
    <source>
        <dbReference type="ARBA" id="ARBA00031348"/>
    </source>
</evidence>
<dbReference type="EMBL" id="KN847043">
    <property type="protein sequence ID" value="KIW27942.1"/>
    <property type="molecule type" value="Genomic_DNA"/>
</dbReference>
<dbReference type="InterPro" id="IPR048369">
    <property type="entry name" value="COG6_C"/>
</dbReference>
<evidence type="ECO:0000256" key="9">
    <source>
        <dbReference type="ARBA" id="ARBA00043873"/>
    </source>
</evidence>
<dbReference type="InterPro" id="IPR048368">
    <property type="entry name" value="COG6_N"/>
</dbReference>
<accession>A0A0D2AS44</accession>
<comment type="function">
    <text evidence="10">Acts as component of the peripheral membrane COG complex that is involved in intra-Golgi protein trafficking. COG is located at the cis-Golgi, and regulates tethering of retrograde intra-Golgi vesicles and possibly a number of other membrane trafficking events.</text>
</comment>
<protein>
    <recommendedName>
        <fullName evidence="3 10">Conserved oligomeric Golgi complex subunit 6</fullName>
        <shortName evidence="10">COG complex subunit 6</shortName>
    </recommendedName>
    <alternativeName>
        <fullName evidence="8 10">Component of oligomeric Golgi complex 6</fullName>
    </alternativeName>
</protein>
<reference evidence="14 15" key="1">
    <citation type="submission" date="2015-01" db="EMBL/GenBank/DDBJ databases">
        <title>The Genome Sequence of Cladophialophora immunda CBS83496.</title>
        <authorList>
            <consortium name="The Broad Institute Genomics Platform"/>
            <person name="Cuomo C."/>
            <person name="de Hoog S."/>
            <person name="Gorbushina A."/>
            <person name="Stielow B."/>
            <person name="Teixiera M."/>
            <person name="Abouelleil A."/>
            <person name="Chapman S.B."/>
            <person name="Priest M."/>
            <person name="Young S.K."/>
            <person name="Wortman J."/>
            <person name="Nusbaum C."/>
            <person name="Birren B."/>
        </authorList>
    </citation>
    <scope>NUCLEOTIDE SEQUENCE [LARGE SCALE GENOMIC DNA]</scope>
    <source>
        <strain evidence="14 15">CBS 83496</strain>
    </source>
</reference>
<feature type="domain" description="Conserved oligomeric complex COG6 N-terminal" evidence="12">
    <location>
        <begin position="65"/>
        <end position="178"/>
    </location>
</feature>
<dbReference type="PANTHER" id="PTHR21506:SF0">
    <property type="entry name" value="CONSERVED OLIGOMERIC GOLGI COMPLEX SUBUNIT 6"/>
    <property type="match status" value="1"/>
</dbReference>
<evidence type="ECO:0000256" key="2">
    <source>
        <dbReference type="ARBA" id="ARBA00011023"/>
    </source>
</evidence>
<evidence type="ECO:0000256" key="6">
    <source>
        <dbReference type="ARBA" id="ARBA00023034"/>
    </source>
</evidence>
<feature type="compositionally biased region" description="Acidic residues" evidence="11">
    <location>
        <begin position="698"/>
        <end position="708"/>
    </location>
</feature>
<dbReference type="GO" id="GO:0017119">
    <property type="term" value="C:Golgi transport complex"/>
    <property type="evidence" value="ECO:0007669"/>
    <property type="project" value="UniProtKB-UniRule"/>
</dbReference>
<comment type="function">
    <text evidence="9">Acts as a component of the peripheral membrane COG complex that is involved in intra-Golgi protein trafficking. COG is located at the cis-Golgi, and regulates tethering of retrograde intra-Golgi vesicles and possibly a number of other membrane trafficking events.</text>
</comment>
<keyword evidence="6 10" id="KW-0333">Golgi apparatus</keyword>
<dbReference type="AlphaFoldDB" id="A0A0D2AS44"/>
<keyword evidence="15" id="KW-1185">Reference proteome</keyword>
<feature type="region of interest" description="Disordered" evidence="11">
    <location>
        <begin position="368"/>
        <end position="391"/>
    </location>
</feature>
<keyword evidence="7 10" id="KW-0472">Membrane</keyword>
<dbReference type="HOGENOM" id="CLU_011361_1_0_1"/>
<evidence type="ECO:0000313" key="14">
    <source>
        <dbReference type="EMBL" id="KIW27942.1"/>
    </source>
</evidence>
<dbReference type="STRING" id="569365.A0A0D2AS44"/>
<comment type="similarity">
    <text evidence="2 10">Belongs to the COG6 family.</text>
</comment>
<comment type="subcellular location">
    <subcellularLocation>
        <location evidence="1 10">Golgi apparatus membrane</location>
        <topology evidence="1 10">Peripheral membrane protein</topology>
    </subcellularLocation>
</comment>
<dbReference type="GeneID" id="27346831"/>
<dbReference type="GO" id="GO:0006891">
    <property type="term" value="P:intra-Golgi vesicle-mediated transport"/>
    <property type="evidence" value="ECO:0007669"/>
    <property type="project" value="UniProtKB-UniRule"/>
</dbReference>
<dbReference type="SMART" id="SM01087">
    <property type="entry name" value="COG6"/>
    <property type="match status" value="1"/>
</dbReference>
<dbReference type="InterPro" id="IPR010490">
    <property type="entry name" value="COG6"/>
</dbReference>
<evidence type="ECO:0000256" key="1">
    <source>
        <dbReference type="ARBA" id="ARBA00004395"/>
    </source>
</evidence>
<organism evidence="14 15">
    <name type="scientific">Cladophialophora immunda</name>
    <dbReference type="NCBI Taxonomy" id="569365"/>
    <lineage>
        <taxon>Eukaryota</taxon>
        <taxon>Fungi</taxon>
        <taxon>Dikarya</taxon>
        <taxon>Ascomycota</taxon>
        <taxon>Pezizomycotina</taxon>
        <taxon>Eurotiomycetes</taxon>
        <taxon>Chaetothyriomycetidae</taxon>
        <taxon>Chaetothyriales</taxon>
        <taxon>Herpotrichiellaceae</taxon>
        <taxon>Cladophialophora</taxon>
    </lineage>
</organism>
<gene>
    <name evidence="14" type="ORF">PV07_07637</name>
</gene>